<dbReference type="EMBL" id="CM045875">
    <property type="protein sequence ID" value="KAI7943815.1"/>
    <property type="molecule type" value="Genomic_DNA"/>
</dbReference>
<proteinExistence type="predicted"/>
<reference evidence="2" key="2">
    <citation type="journal article" date="2018" name="Mol. Plant Microbe Interact.">
        <title>Genome sequence resources for the wheat stripe rust pathogen (Puccinia striiformis f. sp. tritici) and the barley stripe rust pathogen (Puccinia striiformis f. sp. hordei).</title>
        <authorList>
            <person name="Xia C."/>
            <person name="Wang M."/>
            <person name="Yin C."/>
            <person name="Cornejo O.E."/>
            <person name="Hulbert S.H."/>
            <person name="Chen X."/>
        </authorList>
    </citation>
    <scope>NUCLEOTIDE SEQUENCE [LARGE SCALE GENOMIC DNA]</scope>
    <source>
        <strain evidence="2">93-210</strain>
    </source>
</reference>
<sequence>MSTHNPYSQFYRNATQEVGANPNAGFVLCHVEAPAGGDRRVYIRPSVDEVGFFSTSEHFPPIQRLALHLEGEHIVYYIDEDGLRKRHDSGSPRRTTLTEFFRLNKMNTISMDVPARSLLYHDFPRRKKEFPHAWTCVFCQRWRGGSVLFETDPDALQRASGSPGCLHRQRSRV</sequence>
<accession>A0ACC0E1W0</accession>
<keyword evidence="2" id="KW-1185">Reference proteome</keyword>
<reference evidence="1 2" key="3">
    <citation type="journal article" date="2022" name="Microbiol. Spectr.">
        <title>Folding features and dynamics of 3D genome architecture in plant fungal pathogens.</title>
        <authorList>
            <person name="Xia C."/>
        </authorList>
    </citation>
    <scope>NUCLEOTIDE SEQUENCE [LARGE SCALE GENOMIC DNA]</scope>
    <source>
        <strain evidence="1 2">93-210</strain>
    </source>
</reference>
<evidence type="ECO:0000313" key="2">
    <source>
        <dbReference type="Proteomes" id="UP001060170"/>
    </source>
</evidence>
<organism evidence="1 2">
    <name type="scientific">Puccinia striiformis f. sp. tritici</name>
    <dbReference type="NCBI Taxonomy" id="168172"/>
    <lineage>
        <taxon>Eukaryota</taxon>
        <taxon>Fungi</taxon>
        <taxon>Dikarya</taxon>
        <taxon>Basidiomycota</taxon>
        <taxon>Pucciniomycotina</taxon>
        <taxon>Pucciniomycetes</taxon>
        <taxon>Pucciniales</taxon>
        <taxon>Pucciniaceae</taxon>
        <taxon>Puccinia</taxon>
    </lineage>
</organism>
<dbReference type="Proteomes" id="UP001060170">
    <property type="component" value="Chromosome 11"/>
</dbReference>
<name>A0ACC0E1W0_9BASI</name>
<reference evidence="2" key="1">
    <citation type="journal article" date="2018" name="BMC Genomics">
        <title>Genomic insights into host adaptation between the wheat stripe rust pathogen (Puccinia striiformis f. sp. tritici) and the barley stripe rust pathogen (Puccinia striiformis f. sp. hordei).</title>
        <authorList>
            <person name="Xia C."/>
            <person name="Wang M."/>
            <person name="Yin C."/>
            <person name="Cornejo O.E."/>
            <person name="Hulbert S.H."/>
            <person name="Chen X."/>
        </authorList>
    </citation>
    <scope>NUCLEOTIDE SEQUENCE [LARGE SCALE GENOMIC DNA]</scope>
    <source>
        <strain evidence="2">93-210</strain>
    </source>
</reference>
<comment type="caution">
    <text evidence="1">The sequence shown here is derived from an EMBL/GenBank/DDBJ whole genome shotgun (WGS) entry which is preliminary data.</text>
</comment>
<gene>
    <name evidence="1" type="ORF">MJO28_011343</name>
</gene>
<evidence type="ECO:0000313" key="1">
    <source>
        <dbReference type="EMBL" id="KAI7943815.1"/>
    </source>
</evidence>
<protein>
    <submittedName>
        <fullName evidence="1">Uncharacterized protein</fullName>
    </submittedName>
</protein>